<reference evidence="7 8" key="1">
    <citation type="submission" date="2007-08" db="EMBL/GenBank/DDBJ databases">
        <title>Complete sequence of Roseiflexus castenholzii DSM 13941.</title>
        <authorList>
            <consortium name="US DOE Joint Genome Institute"/>
            <person name="Copeland A."/>
            <person name="Lucas S."/>
            <person name="Lapidus A."/>
            <person name="Barry K."/>
            <person name="Glavina del Rio T."/>
            <person name="Dalin E."/>
            <person name="Tice H."/>
            <person name="Pitluck S."/>
            <person name="Thompson L.S."/>
            <person name="Brettin T."/>
            <person name="Bruce D."/>
            <person name="Detter J.C."/>
            <person name="Han C."/>
            <person name="Tapia R."/>
            <person name="Schmutz J."/>
            <person name="Larimer F."/>
            <person name="Land M."/>
            <person name="Hauser L."/>
            <person name="Kyrpides N."/>
            <person name="Mikhailova N."/>
            <person name="Bryant D.A."/>
            <person name="Hanada S."/>
            <person name="Tsukatani Y."/>
            <person name="Richardson P."/>
        </authorList>
    </citation>
    <scope>NUCLEOTIDE SEQUENCE [LARGE SCALE GENOMIC DNA]</scope>
    <source>
        <strain evidence="8">DSM 13941 / HLO8</strain>
    </source>
</reference>
<keyword evidence="8" id="KW-1185">Reference proteome</keyword>
<evidence type="ECO:0000256" key="1">
    <source>
        <dbReference type="ARBA" id="ARBA00005417"/>
    </source>
</evidence>
<dbReference type="PANTHER" id="PTHR43820">
    <property type="entry name" value="HIGH-AFFINITY BRANCHED-CHAIN AMINO ACID TRANSPORT ATP-BINDING PROTEIN LIVF"/>
    <property type="match status" value="1"/>
</dbReference>
<dbReference type="AlphaFoldDB" id="A7NPQ2"/>
<proteinExistence type="inferred from homology"/>
<evidence type="ECO:0000313" key="8">
    <source>
        <dbReference type="Proteomes" id="UP000000263"/>
    </source>
</evidence>
<comment type="similarity">
    <text evidence="1">Belongs to the ABC transporter superfamily.</text>
</comment>
<keyword evidence="4" id="KW-0067">ATP-binding</keyword>
<dbReference type="InterPro" id="IPR052156">
    <property type="entry name" value="BCAA_Transport_ATP-bd_LivF"/>
</dbReference>
<dbReference type="GO" id="GO:0016887">
    <property type="term" value="F:ATP hydrolysis activity"/>
    <property type="evidence" value="ECO:0007669"/>
    <property type="project" value="InterPro"/>
</dbReference>
<dbReference type="OrthoDB" id="9776369at2"/>
<dbReference type="Pfam" id="PF00005">
    <property type="entry name" value="ABC_tran"/>
    <property type="match status" value="1"/>
</dbReference>
<dbReference type="EMBL" id="CP000804">
    <property type="protein sequence ID" value="ABU59548.1"/>
    <property type="molecule type" value="Genomic_DNA"/>
</dbReference>
<dbReference type="CDD" id="cd03224">
    <property type="entry name" value="ABC_TM1139_LivF_branched"/>
    <property type="match status" value="1"/>
</dbReference>
<dbReference type="GO" id="GO:0005524">
    <property type="term" value="F:ATP binding"/>
    <property type="evidence" value="ECO:0007669"/>
    <property type="project" value="UniProtKB-KW"/>
</dbReference>
<sequence>MLELEMVSAGYGAVVAVRDITLHINRGEFVTLIGSNGAGKSTILRTISGLIKPRQGTIRFEGKRIDGLAPHSIVRAGIAHVPEGRHVFPDLSVAENLEMGGFIWRREPAQFREALDLVYSMFPKLAQRRAQMAGTLSGGEQQMLAVGRALMSRPRLLLLDEPSLGLAPKIVLEMFNLFAHLHRTTGLTILLVEQLAALTLEYTQRGYVLERGEIKLSDSSAALRSNPRVQQIYLGA</sequence>
<gene>
    <name evidence="7" type="ordered locus">Rcas_3498</name>
</gene>
<feature type="domain" description="ABC transporter" evidence="6">
    <location>
        <begin position="2"/>
        <end position="236"/>
    </location>
</feature>
<dbReference type="Proteomes" id="UP000000263">
    <property type="component" value="Chromosome"/>
</dbReference>
<dbReference type="InterPro" id="IPR017871">
    <property type="entry name" value="ABC_transporter-like_CS"/>
</dbReference>
<evidence type="ECO:0000313" key="7">
    <source>
        <dbReference type="EMBL" id="ABU59548.1"/>
    </source>
</evidence>
<dbReference type="GO" id="GO:0015807">
    <property type="term" value="P:L-amino acid transport"/>
    <property type="evidence" value="ECO:0007669"/>
    <property type="project" value="TreeGrafter"/>
</dbReference>
<evidence type="ECO:0000256" key="5">
    <source>
        <dbReference type="ARBA" id="ARBA00022970"/>
    </source>
</evidence>
<keyword evidence="5" id="KW-0029">Amino-acid transport</keyword>
<dbReference type="SMART" id="SM00382">
    <property type="entry name" value="AAA"/>
    <property type="match status" value="1"/>
</dbReference>
<dbReference type="PROSITE" id="PS00211">
    <property type="entry name" value="ABC_TRANSPORTER_1"/>
    <property type="match status" value="1"/>
</dbReference>
<protein>
    <submittedName>
        <fullName evidence="7">ABC transporter related</fullName>
    </submittedName>
</protein>
<dbReference type="SUPFAM" id="SSF52540">
    <property type="entry name" value="P-loop containing nucleoside triphosphate hydrolases"/>
    <property type="match status" value="1"/>
</dbReference>
<keyword evidence="2" id="KW-0813">Transport</keyword>
<dbReference type="InterPro" id="IPR003593">
    <property type="entry name" value="AAA+_ATPase"/>
</dbReference>
<dbReference type="STRING" id="383372.Rcas_3498"/>
<name>A7NPQ2_ROSCS</name>
<dbReference type="PROSITE" id="PS50893">
    <property type="entry name" value="ABC_TRANSPORTER_2"/>
    <property type="match status" value="1"/>
</dbReference>
<dbReference type="InterPro" id="IPR003439">
    <property type="entry name" value="ABC_transporter-like_ATP-bd"/>
</dbReference>
<evidence type="ECO:0000256" key="3">
    <source>
        <dbReference type="ARBA" id="ARBA00022741"/>
    </source>
</evidence>
<dbReference type="PANTHER" id="PTHR43820:SF4">
    <property type="entry name" value="HIGH-AFFINITY BRANCHED-CHAIN AMINO ACID TRANSPORT ATP-BINDING PROTEIN LIVF"/>
    <property type="match status" value="1"/>
</dbReference>
<dbReference type="eggNOG" id="COG0410">
    <property type="taxonomic scope" value="Bacteria"/>
</dbReference>
<keyword evidence="3" id="KW-0547">Nucleotide-binding</keyword>
<evidence type="ECO:0000256" key="4">
    <source>
        <dbReference type="ARBA" id="ARBA00022840"/>
    </source>
</evidence>
<dbReference type="RefSeq" id="WP_012121971.1">
    <property type="nucleotide sequence ID" value="NC_009767.1"/>
</dbReference>
<dbReference type="Gene3D" id="3.40.50.300">
    <property type="entry name" value="P-loop containing nucleotide triphosphate hydrolases"/>
    <property type="match status" value="1"/>
</dbReference>
<dbReference type="KEGG" id="rca:Rcas_3498"/>
<dbReference type="GO" id="GO:0015658">
    <property type="term" value="F:branched-chain amino acid transmembrane transporter activity"/>
    <property type="evidence" value="ECO:0007669"/>
    <property type="project" value="TreeGrafter"/>
</dbReference>
<evidence type="ECO:0000256" key="2">
    <source>
        <dbReference type="ARBA" id="ARBA00022448"/>
    </source>
</evidence>
<evidence type="ECO:0000259" key="6">
    <source>
        <dbReference type="PROSITE" id="PS50893"/>
    </source>
</evidence>
<organism evidence="7 8">
    <name type="scientific">Roseiflexus castenholzii (strain DSM 13941 / HLO8)</name>
    <dbReference type="NCBI Taxonomy" id="383372"/>
    <lineage>
        <taxon>Bacteria</taxon>
        <taxon>Bacillati</taxon>
        <taxon>Chloroflexota</taxon>
        <taxon>Chloroflexia</taxon>
        <taxon>Chloroflexales</taxon>
        <taxon>Roseiflexineae</taxon>
        <taxon>Roseiflexaceae</taxon>
        <taxon>Roseiflexus</taxon>
    </lineage>
</organism>
<dbReference type="HOGENOM" id="CLU_000604_1_2_0"/>
<accession>A7NPQ2</accession>
<dbReference type="InterPro" id="IPR027417">
    <property type="entry name" value="P-loop_NTPase"/>
</dbReference>